<proteinExistence type="predicted"/>
<protein>
    <submittedName>
        <fullName evidence="2">Uncharacterized protein</fullName>
    </submittedName>
</protein>
<evidence type="ECO:0000313" key="2">
    <source>
        <dbReference type="EMBL" id="KAF2638678.1"/>
    </source>
</evidence>
<evidence type="ECO:0000313" key="3">
    <source>
        <dbReference type="Proteomes" id="UP000799753"/>
    </source>
</evidence>
<feature type="compositionally biased region" description="Basic residues" evidence="1">
    <location>
        <begin position="1"/>
        <end position="18"/>
    </location>
</feature>
<dbReference type="AlphaFoldDB" id="A0A6A6RWW5"/>
<name>A0A6A6RWW5_9PLEO</name>
<feature type="region of interest" description="Disordered" evidence="1">
    <location>
        <begin position="98"/>
        <end position="144"/>
    </location>
</feature>
<feature type="compositionally biased region" description="Polar residues" evidence="1">
    <location>
        <begin position="122"/>
        <end position="144"/>
    </location>
</feature>
<sequence>MAKRKGKIPPRNAKRRASRPAAYNHSRQVSNTITNNFGPIFQDPHDFQGNGDGSNTYNIGGVSTPAQKINLYTSILPLLKRTDQKPNPLLTKLTEFETAQDHVHSETQDTNPTQVPERIRQRPNTSLAPSSRISKANQSNQPTRNVHKVAQLVQETVLHDIVPGDIILELEIEKTTDGDALVEKGKYMATPYDYLSCKEPGLLVQIVDRANYRYTGFRVTTYGLD</sequence>
<dbReference type="Proteomes" id="UP000799753">
    <property type="component" value="Unassembled WGS sequence"/>
</dbReference>
<accession>A0A6A6RWW5</accession>
<evidence type="ECO:0000256" key="1">
    <source>
        <dbReference type="SAM" id="MobiDB-lite"/>
    </source>
</evidence>
<organism evidence="2 3">
    <name type="scientific">Massarina eburnea CBS 473.64</name>
    <dbReference type="NCBI Taxonomy" id="1395130"/>
    <lineage>
        <taxon>Eukaryota</taxon>
        <taxon>Fungi</taxon>
        <taxon>Dikarya</taxon>
        <taxon>Ascomycota</taxon>
        <taxon>Pezizomycotina</taxon>
        <taxon>Dothideomycetes</taxon>
        <taxon>Pleosporomycetidae</taxon>
        <taxon>Pleosporales</taxon>
        <taxon>Massarineae</taxon>
        <taxon>Massarinaceae</taxon>
        <taxon>Massarina</taxon>
    </lineage>
</organism>
<feature type="region of interest" description="Disordered" evidence="1">
    <location>
        <begin position="1"/>
        <end position="26"/>
    </location>
</feature>
<keyword evidence="3" id="KW-1185">Reference proteome</keyword>
<reference evidence="2" key="1">
    <citation type="journal article" date="2020" name="Stud. Mycol.">
        <title>101 Dothideomycetes genomes: a test case for predicting lifestyles and emergence of pathogens.</title>
        <authorList>
            <person name="Haridas S."/>
            <person name="Albert R."/>
            <person name="Binder M."/>
            <person name="Bloem J."/>
            <person name="Labutti K."/>
            <person name="Salamov A."/>
            <person name="Andreopoulos B."/>
            <person name="Baker S."/>
            <person name="Barry K."/>
            <person name="Bills G."/>
            <person name="Bluhm B."/>
            <person name="Cannon C."/>
            <person name="Castanera R."/>
            <person name="Culley D."/>
            <person name="Daum C."/>
            <person name="Ezra D."/>
            <person name="Gonzalez J."/>
            <person name="Henrissat B."/>
            <person name="Kuo A."/>
            <person name="Liang C."/>
            <person name="Lipzen A."/>
            <person name="Lutzoni F."/>
            <person name="Magnuson J."/>
            <person name="Mondo S."/>
            <person name="Nolan M."/>
            <person name="Ohm R."/>
            <person name="Pangilinan J."/>
            <person name="Park H.-J."/>
            <person name="Ramirez L."/>
            <person name="Alfaro M."/>
            <person name="Sun H."/>
            <person name="Tritt A."/>
            <person name="Yoshinaga Y."/>
            <person name="Zwiers L.-H."/>
            <person name="Turgeon B."/>
            <person name="Goodwin S."/>
            <person name="Spatafora J."/>
            <person name="Crous P."/>
            <person name="Grigoriev I."/>
        </authorList>
    </citation>
    <scope>NUCLEOTIDE SEQUENCE</scope>
    <source>
        <strain evidence="2">CBS 473.64</strain>
    </source>
</reference>
<dbReference type="EMBL" id="MU006789">
    <property type="protein sequence ID" value="KAF2638678.1"/>
    <property type="molecule type" value="Genomic_DNA"/>
</dbReference>
<gene>
    <name evidence="2" type="ORF">P280DRAFT_520126</name>
</gene>